<protein>
    <submittedName>
        <fullName evidence="1">Uncharacterized protein</fullName>
    </submittedName>
</protein>
<comment type="caution">
    <text evidence="1">The sequence shown here is derived from an EMBL/GenBank/DDBJ whole genome shotgun (WGS) entry which is preliminary data.</text>
</comment>
<evidence type="ECO:0000313" key="2">
    <source>
        <dbReference type="Proteomes" id="UP000727456"/>
    </source>
</evidence>
<organism evidence="1 2">
    <name type="scientific">Sphingomonas vulcanisoli</name>
    <dbReference type="NCBI Taxonomy" id="1658060"/>
    <lineage>
        <taxon>Bacteria</taxon>
        <taxon>Pseudomonadati</taxon>
        <taxon>Pseudomonadota</taxon>
        <taxon>Alphaproteobacteria</taxon>
        <taxon>Sphingomonadales</taxon>
        <taxon>Sphingomonadaceae</taxon>
        <taxon>Sphingomonas</taxon>
    </lineage>
</organism>
<accession>A0ABX0TRA3</accession>
<name>A0ABX0TRA3_9SPHN</name>
<dbReference type="EMBL" id="JAAOZC010000003">
    <property type="protein sequence ID" value="NIJ08056.1"/>
    <property type="molecule type" value="Genomic_DNA"/>
</dbReference>
<evidence type="ECO:0000313" key="1">
    <source>
        <dbReference type="EMBL" id="NIJ08056.1"/>
    </source>
</evidence>
<gene>
    <name evidence="1" type="ORF">FHS31_001666</name>
</gene>
<keyword evidence="2" id="KW-1185">Reference proteome</keyword>
<proteinExistence type="predicted"/>
<reference evidence="1 2" key="1">
    <citation type="submission" date="2020-03" db="EMBL/GenBank/DDBJ databases">
        <title>Genomic Encyclopedia of Type Strains, Phase III (KMG-III): the genomes of soil and plant-associated and newly described type strains.</title>
        <authorList>
            <person name="Whitman W."/>
        </authorList>
    </citation>
    <scope>NUCLEOTIDE SEQUENCE [LARGE SCALE GENOMIC DNA]</scope>
    <source>
        <strain evidence="1 2">CECT 8804</strain>
    </source>
</reference>
<dbReference type="Proteomes" id="UP000727456">
    <property type="component" value="Unassembled WGS sequence"/>
</dbReference>
<dbReference type="RefSeq" id="WP_167072878.1">
    <property type="nucleotide sequence ID" value="NZ_JAAOZC010000003.1"/>
</dbReference>
<sequence length="100" mass="10451">MATLAQPTLSRSEWHAVSIALNDAAASGCSGAGQGLLGRLYTAVTGNQPPRPLADARLEMVRRFVCATRRHNPAANDLVPALEAQGFSRAQLDAIALLAA</sequence>